<evidence type="ECO:0008006" key="3">
    <source>
        <dbReference type="Google" id="ProtNLM"/>
    </source>
</evidence>
<sequence>MSTGPAVGLIAYPEPNEAWAETVASTADGDLVLVVSDPPDGLTAPYADTVLRTADRLGFGRSRRLSMIVAAEFGDECVVADGDGQYVASEIGRIQARLRDVSADVLIPQRESRVVRMEVDGEWVSRTGFERLETLCAGRAAGVDLDPSFDCQPGGFGFDSDALPAILPESDWLADWEITVAALRSGEYETIDVAISEDAQEETTFTWDDQLTKLRRIDALMDDTVRSVFERNREAFDDEERRLIRTALEADGEEGVR</sequence>
<keyword evidence="2" id="KW-1185">Reference proteome</keyword>
<protein>
    <recommendedName>
        <fullName evidence="3">DUF2064 domain-containing protein</fullName>
    </recommendedName>
</protein>
<accession>M0E856</accession>
<gene>
    <name evidence="1" type="ORF">C471_01554</name>
</gene>
<evidence type="ECO:0000313" key="2">
    <source>
        <dbReference type="Proteomes" id="UP000011514"/>
    </source>
</evidence>
<reference evidence="1 2" key="1">
    <citation type="journal article" date="2014" name="PLoS Genet.">
        <title>Phylogenetically driven sequencing of extremely halophilic archaea reveals strategies for static and dynamic osmo-response.</title>
        <authorList>
            <person name="Becker E.A."/>
            <person name="Seitzer P.M."/>
            <person name="Tritt A."/>
            <person name="Larsen D."/>
            <person name="Krusor M."/>
            <person name="Yao A.I."/>
            <person name="Wu D."/>
            <person name="Madern D."/>
            <person name="Eisen J.A."/>
            <person name="Darling A.E."/>
            <person name="Facciotti M.T."/>
        </authorList>
    </citation>
    <scope>NUCLEOTIDE SEQUENCE [LARGE SCALE GENOMIC DNA]</scope>
    <source>
        <strain evidence="1 2">DSM 1137</strain>
    </source>
</reference>
<proteinExistence type="predicted"/>
<dbReference type="AlphaFoldDB" id="M0E856"/>
<dbReference type="Proteomes" id="UP000011514">
    <property type="component" value="Unassembled WGS sequence"/>
</dbReference>
<dbReference type="STRING" id="1227484.C471_01554"/>
<evidence type="ECO:0000313" key="1">
    <source>
        <dbReference type="EMBL" id="ELZ43102.1"/>
    </source>
</evidence>
<dbReference type="PATRIC" id="fig|1227484.4.peg.315"/>
<comment type="caution">
    <text evidence="1">The sequence shown here is derived from an EMBL/GenBank/DDBJ whole genome shotgun (WGS) entry which is preliminary data.</text>
</comment>
<dbReference type="Gene3D" id="3.90.550.10">
    <property type="entry name" value="Spore Coat Polysaccharide Biosynthesis Protein SpsA, Chain A"/>
    <property type="match status" value="1"/>
</dbReference>
<dbReference type="InterPro" id="IPR029044">
    <property type="entry name" value="Nucleotide-diphossugar_trans"/>
</dbReference>
<dbReference type="OrthoDB" id="382552at2157"/>
<name>M0E856_9EURY</name>
<dbReference type="RefSeq" id="WP_004046066.1">
    <property type="nucleotide sequence ID" value="NZ_AOJE01000008.1"/>
</dbReference>
<organism evidence="1 2">
    <name type="scientific">Halorubrum saccharovorum DSM 1137</name>
    <dbReference type="NCBI Taxonomy" id="1227484"/>
    <lineage>
        <taxon>Archaea</taxon>
        <taxon>Methanobacteriati</taxon>
        <taxon>Methanobacteriota</taxon>
        <taxon>Stenosarchaea group</taxon>
        <taxon>Halobacteria</taxon>
        <taxon>Halobacteriales</taxon>
        <taxon>Haloferacaceae</taxon>
        <taxon>Halorubrum</taxon>
    </lineage>
</organism>
<dbReference type="EMBL" id="AOJE01000008">
    <property type="protein sequence ID" value="ELZ43102.1"/>
    <property type="molecule type" value="Genomic_DNA"/>
</dbReference>